<reference evidence="7" key="1">
    <citation type="submission" date="2016-10" db="EMBL/GenBank/DDBJ databases">
        <authorList>
            <person name="Varghese N."/>
            <person name="Submissions S."/>
        </authorList>
    </citation>
    <scope>NUCLEOTIDE SEQUENCE [LARGE SCALE GENOMIC DNA]</scope>
    <source>
        <strain evidence="7">DSM 44654</strain>
    </source>
</reference>
<dbReference type="AlphaFoldDB" id="A0A1H5RJC8"/>
<evidence type="ECO:0000256" key="4">
    <source>
        <dbReference type="SAM" id="Phobius"/>
    </source>
</evidence>
<dbReference type="InterPro" id="IPR036116">
    <property type="entry name" value="FN3_sf"/>
</dbReference>
<keyword evidence="4" id="KW-1133">Transmembrane helix</keyword>
<dbReference type="InterPro" id="IPR013783">
    <property type="entry name" value="Ig-like_fold"/>
</dbReference>
<dbReference type="InterPro" id="IPR011044">
    <property type="entry name" value="Quino_amine_DH_bsu"/>
</dbReference>
<evidence type="ECO:0000256" key="2">
    <source>
        <dbReference type="ARBA" id="ARBA00023326"/>
    </source>
</evidence>
<dbReference type="CDD" id="cd00063">
    <property type="entry name" value="FN3"/>
    <property type="match status" value="1"/>
</dbReference>
<dbReference type="Pfam" id="PF00041">
    <property type="entry name" value="fn3"/>
    <property type="match status" value="1"/>
</dbReference>
<feature type="compositionally biased region" description="Pro residues" evidence="3">
    <location>
        <begin position="424"/>
        <end position="441"/>
    </location>
</feature>
<dbReference type="Proteomes" id="UP000198878">
    <property type="component" value="Unassembled WGS sequence"/>
</dbReference>
<gene>
    <name evidence="6" type="ORF">SAMN05421837_114198</name>
</gene>
<feature type="region of interest" description="Disordered" evidence="3">
    <location>
        <begin position="285"/>
        <end position="306"/>
    </location>
</feature>
<feature type="domain" description="Fibronectin type-III" evidence="5">
    <location>
        <begin position="446"/>
        <end position="540"/>
    </location>
</feature>
<keyword evidence="1" id="KW-0378">Hydrolase</keyword>
<feature type="compositionally biased region" description="Low complexity" evidence="3">
    <location>
        <begin position="379"/>
        <end position="389"/>
    </location>
</feature>
<feature type="region of interest" description="Disordered" evidence="3">
    <location>
        <begin position="330"/>
        <end position="350"/>
    </location>
</feature>
<dbReference type="SUPFAM" id="SSF50969">
    <property type="entry name" value="YVTN repeat-like/Quinoprotein amine dehydrogenase"/>
    <property type="match status" value="1"/>
</dbReference>
<sequence length="634" mass="65327">MDRECIRCRTLRHVKLGIKVRLPGGKKLRSRIPLVLVVALCAGGAVVALTGKTPSAGADFVPAGHWFYDSETQSALHIDGSTAQIDSAGQVPGRPGSQVLQGDTSGYVVGQDGGITMFDQSTLAAQPPQPAPDDERGLAIEAAGGPYLAYRNAGKIARLGGAVQLIDVEGPFGDPVATADGTLWLNRTDTGQLCRLRKDDSSVSCPASAQPGDTGGMTLVGGKPVFVNTHDRTLRTVGDDGEGAAVPLDVPVSAATRPAAADVRGRIALFDPESKRLYLVDPAGFDPAKPRERPISAQLPPGDYDGPASTGDVVALVDKAGDKLLTYDHTGAARDTKPIPPEPGTPKLVQGGDARVYVEGDQGRHVLVLDHDGRVSDVPAAGRPAATSTPPSPPPPETPVVGSSPQEPPQQPERTVVRTERPKPAPTPKSTPKPPPAPPPTVAASPPSAPTQVSAKAGDGSATVSWGAAAANGSPVTAYKVTWSGGSSGSVTMIASARSTTVQGLANRKAYTFTVKAVNEVGDGPGASSGSVTPVGTEKLTLSRGGKCDPEWDREGCAKMRVVLSGFAPDAHYDIKPHSTDSGYSNEGHGVETDSSGRASFSAFDYFGVGHTVWVTTTGDGATITSNRLKWTGG</sequence>
<name>A0A1H5RJC8_9PSEU</name>
<feature type="transmembrane region" description="Helical" evidence="4">
    <location>
        <begin position="32"/>
        <end position="51"/>
    </location>
</feature>
<dbReference type="GO" id="GO:0016798">
    <property type="term" value="F:hydrolase activity, acting on glycosyl bonds"/>
    <property type="evidence" value="ECO:0007669"/>
    <property type="project" value="UniProtKB-KW"/>
</dbReference>
<dbReference type="STRING" id="218821.SAMN05421837_114198"/>
<dbReference type="Gene3D" id="2.60.40.10">
    <property type="entry name" value="Immunoglobulins"/>
    <property type="match status" value="1"/>
</dbReference>
<dbReference type="SMART" id="SM00060">
    <property type="entry name" value="FN3"/>
    <property type="match status" value="1"/>
</dbReference>
<dbReference type="PROSITE" id="PS50853">
    <property type="entry name" value="FN3"/>
    <property type="match status" value="1"/>
</dbReference>
<dbReference type="EMBL" id="FNUJ01000014">
    <property type="protein sequence ID" value="SEF37637.1"/>
    <property type="molecule type" value="Genomic_DNA"/>
</dbReference>
<evidence type="ECO:0000313" key="7">
    <source>
        <dbReference type="Proteomes" id="UP000198878"/>
    </source>
</evidence>
<keyword evidence="1" id="KW-0326">Glycosidase</keyword>
<evidence type="ECO:0000313" key="6">
    <source>
        <dbReference type="EMBL" id="SEF37637.1"/>
    </source>
</evidence>
<keyword evidence="7" id="KW-1185">Reference proteome</keyword>
<protein>
    <submittedName>
        <fullName evidence="6">Fibronectin type III domain-containing protein</fullName>
    </submittedName>
</protein>
<accession>A0A1H5RJC8</accession>
<keyword evidence="2" id="KW-0119">Carbohydrate metabolism</keyword>
<feature type="region of interest" description="Disordered" evidence="3">
    <location>
        <begin position="375"/>
        <end position="460"/>
    </location>
</feature>
<dbReference type="SUPFAM" id="SSF49265">
    <property type="entry name" value="Fibronectin type III"/>
    <property type="match status" value="1"/>
</dbReference>
<evidence type="ECO:0000256" key="1">
    <source>
        <dbReference type="ARBA" id="ARBA00023295"/>
    </source>
</evidence>
<evidence type="ECO:0000256" key="3">
    <source>
        <dbReference type="SAM" id="MobiDB-lite"/>
    </source>
</evidence>
<evidence type="ECO:0000259" key="5">
    <source>
        <dbReference type="PROSITE" id="PS50853"/>
    </source>
</evidence>
<keyword evidence="2" id="KW-0624">Polysaccharide degradation</keyword>
<organism evidence="6 7">
    <name type="scientific">Amycolatopsis pretoriensis</name>
    <dbReference type="NCBI Taxonomy" id="218821"/>
    <lineage>
        <taxon>Bacteria</taxon>
        <taxon>Bacillati</taxon>
        <taxon>Actinomycetota</taxon>
        <taxon>Actinomycetes</taxon>
        <taxon>Pseudonocardiales</taxon>
        <taxon>Pseudonocardiaceae</taxon>
        <taxon>Amycolatopsis</taxon>
    </lineage>
</organism>
<proteinExistence type="predicted"/>
<dbReference type="GO" id="GO:0000272">
    <property type="term" value="P:polysaccharide catabolic process"/>
    <property type="evidence" value="ECO:0007669"/>
    <property type="project" value="UniProtKB-KW"/>
</dbReference>
<dbReference type="InterPro" id="IPR003961">
    <property type="entry name" value="FN3_dom"/>
</dbReference>
<feature type="region of interest" description="Disordered" evidence="3">
    <location>
        <begin position="526"/>
        <end position="547"/>
    </location>
</feature>
<keyword evidence="4" id="KW-0812">Transmembrane</keyword>
<keyword evidence="4" id="KW-0472">Membrane</keyword>